<gene>
    <name evidence="1" type="ORF">L3081_07280</name>
</gene>
<accession>A0ABS9WZ08</accession>
<dbReference type="EMBL" id="JAKKSL010000001">
    <property type="protein sequence ID" value="MCI2283233.1"/>
    <property type="molecule type" value="Genomic_DNA"/>
</dbReference>
<name>A0ABS9WZ08_9GAMM</name>
<keyword evidence="2" id="KW-1185">Reference proteome</keyword>
<proteinExistence type="predicted"/>
<comment type="caution">
    <text evidence="1">The sequence shown here is derived from an EMBL/GenBank/DDBJ whole genome shotgun (WGS) entry which is preliminary data.</text>
</comment>
<reference evidence="1" key="1">
    <citation type="submission" date="2022-01" db="EMBL/GenBank/DDBJ databases">
        <title>Colwellia maritima, isolated from seawater.</title>
        <authorList>
            <person name="Kristyanto S."/>
            <person name="Jung J."/>
            <person name="Jeon C.O."/>
        </authorList>
    </citation>
    <scope>NUCLEOTIDE SEQUENCE</scope>
    <source>
        <strain evidence="1">MSW7</strain>
    </source>
</reference>
<dbReference type="Proteomes" id="UP001139646">
    <property type="component" value="Unassembled WGS sequence"/>
</dbReference>
<dbReference type="RefSeq" id="WP_242284516.1">
    <property type="nucleotide sequence ID" value="NZ_JAKKSL010000001.1"/>
</dbReference>
<sequence length="51" mass="5690">MRLQSLAAKQLKDQLASIVTKQVVRLVAKEQIRQQIARKGGDIGNIFAKDL</sequence>
<evidence type="ECO:0000313" key="1">
    <source>
        <dbReference type="EMBL" id="MCI2283233.1"/>
    </source>
</evidence>
<evidence type="ECO:0000313" key="2">
    <source>
        <dbReference type="Proteomes" id="UP001139646"/>
    </source>
</evidence>
<organism evidence="1 2">
    <name type="scientific">Colwellia maritima</name>
    <dbReference type="NCBI Taxonomy" id="2912588"/>
    <lineage>
        <taxon>Bacteria</taxon>
        <taxon>Pseudomonadati</taxon>
        <taxon>Pseudomonadota</taxon>
        <taxon>Gammaproteobacteria</taxon>
        <taxon>Alteromonadales</taxon>
        <taxon>Colwelliaceae</taxon>
        <taxon>Colwellia</taxon>
    </lineage>
</organism>
<protein>
    <submittedName>
        <fullName evidence="1">Uncharacterized protein</fullName>
    </submittedName>
</protein>